<dbReference type="PANTHER" id="PTHR23508">
    <property type="entry name" value="CARBOXYLIC ACID TRANSPORTER PROTEIN HOMOLOG"/>
    <property type="match status" value="1"/>
</dbReference>
<organism evidence="7 8">
    <name type="scientific">Sutterella seckii</name>
    <dbReference type="NCBI Taxonomy" id="1944635"/>
    <lineage>
        <taxon>Bacteria</taxon>
        <taxon>Pseudomonadati</taxon>
        <taxon>Pseudomonadota</taxon>
        <taxon>Betaproteobacteria</taxon>
        <taxon>Burkholderiales</taxon>
        <taxon>Sutterellaceae</taxon>
        <taxon>Sutterella</taxon>
    </lineage>
</organism>
<dbReference type="InterPro" id="IPR011701">
    <property type="entry name" value="MFS"/>
</dbReference>
<dbReference type="PANTHER" id="PTHR23508:SF10">
    <property type="entry name" value="CARBOXYLIC ACID TRANSPORTER PROTEIN HOMOLOG"/>
    <property type="match status" value="1"/>
</dbReference>
<gene>
    <name evidence="7" type="ORF">GBM95_07275</name>
</gene>
<evidence type="ECO:0000256" key="1">
    <source>
        <dbReference type="ARBA" id="ARBA00004141"/>
    </source>
</evidence>
<feature type="transmembrane region" description="Helical" evidence="5">
    <location>
        <begin position="353"/>
        <end position="375"/>
    </location>
</feature>
<feature type="transmembrane region" description="Helical" evidence="5">
    <location>
        <begin position="142"/>
        <end position="164"/>
    </location>
</feature>
<evidence type="ECO:0000259" key="6">
    <source>
        <dbReference type="PROSITE" id="PS50850"/>
    </source>
</evidence>
<feature type="domain" description="Major facilitator superfamily (MFS) profile" evidence="6">
    <location>
        <begin position="1"/>
        <end position="407"/>
    </location>
</feature>
<dbReference type="GO" id="GO:0046943">
    <property type="term" value="F:carboxylic acid transmembrane transporter activity"/>
    <property type="evidence" value="ECO:0007669"/>
    <property type="project" value="TreeGrafter"/>
</dbReference>
<dbReference type="Proteomes" id="UP000430564">
    <property type="component" value="Unassembled WGS sequence"/>
</dbReference>
<keyword evidence="2 5" id="KW-0812">Transmembrane</keyword>
<feature type="transmembrane region" description="Helical" evidence="5">
    <location>
        <begin position="170"/>
        <end position="189"/>
    </location>
</feature>
<evidence type="ECO:0000313" key="8">
    <source>
        <dbReference type="Proteomes" id="UP000430564"/>
    </source>
</evidence>
<evidence type="ECO:0000256" key="2">
    <source>
        <dbReference type="ARBA" id="ARBA00022692"/>
    </source>
</evidence>
<protein>
    <submittedName>
        <fullName evidence="7">MFS transporter</fullName>
    </submittedName>
</protein>
<dbReference type="GO" id="GO:0005886">
    <property type="term" value="C:plasma membrane"/>
    <property type="evidence" value="ECO:0007669"/>
    <property type="project" value="TreeGrafter"/>
</dbReference>
<comment type="caution">
    <text evidence="7">The sequence shown here is derived from an EMBL/GenBank/DDBJ whole genome shotgun (WGS) entry which is preliminary data.</text>
</comment>
<keyword evidence="3 5" id="KW-1133">Transmembrane helix</keyword>
<accession>A0A6I1EIG7</accession>
<feature type="transmembrane region" description="Helical" evidence="5">
    <location>
        <begin position="227"/>
        <end position="250"/>
    </location>
</feature>
<feature type="transmembrane region" description="Helical" evidence="5">
    <location>
        <begin position="262"/>
        <end position="285"/>
    </location>
</feature>
<dbReference type="PROSITE" id="PS50850">
    <property type="entry name" value="MFS"/>
    <property type="match status" value="1"/>
</dbReference>
<feature type="transmembrane region" description="Helical" evidence="5">
    <location>
        <begin position="381"/>
        <end position="400"/>
    </location>
</feature>
<reference evidence="7 8" key="1">
    <citation type="submission" date="2019-10" db="EMBL/GenBank/DDBJ databases">
        <title>Genome diversity of Sutterella seckii.</title>
        <authorList>
            <person name="Chaplin A.V."/>
            <person name="Sokolova S.R."/>
            <person name="Mosin K.A."/>
            <person name="Ivanova E.L."/>
            <person name="Kochetkova T.O."/>
            <person name="Goltsov A.Y."/>
            <person name="Trofimov D.Y."/>
            <person name="Efimov B.A."/>
        </authorList>
    </citation>
    <scope>NUCLEOTIDE SEQUENCE [LARGE SCALE GENOMIC DNA]</scope>
    <source>
        <strain evidence="7 8">ASD393</strain>
    </source>
</reference>
<keyword evidence="4 5" id="KW-0472">Membrane</keyword>
<evidence type="ECO:0000256" key="5">
    <source>
        <dbReference type="SAM" id="Phobius"/>
    </source>
</evidence>
<proteinExistence type="predicted"/>
<dbReference type="OrthoDB" id="5368493at2"/>
<dbReference type="InterPro" id="IPR020846">
    <property type="entry name" value="MFS_dom"/>
</dbReference>
<dbReference type="SUPFAM" id="SSF103473">
    <property type="entry name" value="MFS general substrate transporter"/>
    <property type="match status" value="1"/>
</dbReference>
<evidence type="ECO:0000256" key="3">
    <source>
        <dbReference type="ARBA" id="ARBA00022989"/>
    </source>
</evidence>
<comment type="subcellular location">
    <subcellularLocation>
        <location evidence="1">Membrane</location>
        <topology evidence="1">Multi-pass membrane protein</topology>
    </subcellularLocation>
</comment>
<feature type="transmembrane region" description="Helical" evidence="5">
    <location>
        <begin position="101"/>
        <end position="122"/>
    </location>
</feature>
<evidence type="ECO:0000256" key="4">
    <source>
        <dbReference type="ARBA" id="ARBA00023136"/>
    </source>
</evidence>
<dbReference type="Pfam" id="PF07690">
    <property type="entry name" value="MFS_1"/>
    <property type="match status" value="1"/>
</dbReference>
<feature type="transmembrane region" description="Helical" evidence="5">
    <location>
        <begin position="77"/>
        <end position="95"/>
    </location>
</feature>
<dbReference type="AlphaFoldDB" id="A0A6I1EIG7"/>
<dbReference type="Gene3D" id="1.20.1250.20">
    <property type="entry name" value="MFS general substrate transporter like domains"/>
    <property type="match status" value="1"/>
</dbReference>
<sequence length="410" mass="44312">MARSISAGSSTLRLAVSGAGTPFLDGYSTASAAFVITFLTDMPGWQIGLFTSLYFVGFSTGSIAFGALADRFGRRGLFVYSMLAMTAASLLPAVHTEFLPTFAALLASRLITGFLLGGDYPVGQALVTELTPRESQSRSLTFLMYGWYVGAIFAVLLYVPFSFFGLPWQAFFWIEAAAALLLFAGRIGVPESPSWRGEKKERSIELRQKKQNEPGLMQSLAGSTGRSFLFCSVFWLCQTIPATVLMLYSTKILTDLIGSGNAFVQVLLLYACFFAGVLPAAWGPFVRHPKRVLVGTFIAMGAALLLITVLKGAGTPLITGGAFILFALAYGLQTPLDFVVPNLLFPERVRARLVGSLTTISRIGTMAAAFVFPMLAEHVPVTALFAAGAFILFFGAFYSYRYAPADHELR</sequence>
<dbReference type="InterPro" id="IPR036259">
    <property type="entry name" value="MFS_trans_sf"/>
</dbReference>
<feature type="transmembrane region" description="Helical" evidence="5">
    <location>
        <begin position="292"/>
        <end position="310"/>
    </location>
</feature>
<dbReference type="RefSeq" id="WP_152158495.1">
    <property type="nucleotide sequence ID" value="NZ_WEHX01000044.1"/>
</dbReference>
<dbReference type="EMBL" id="WEHX01000044">
    <property type="protein sequence ID" value="KAB7658705.1"/>
    <property type="molecule type" value="Genomic_DNA"/>
</dbReference>
<evidence type="ECO:0000313" key="7">
    <source>
        <dbReference type="EMBL" id="KAB7658705.1"/>
    </source>
</evidence>
<dbReference type="CDD" id="cd17316">
    <property type="entry name" value="MFS_SV2_like"/>
    <property type="match status" value="1"/>
</dbReference>
<feature type="transmembrane region" description="Helical" evidence="5">
    <location>
        <begin position="45"/>
        <end position="65"/>
    </location>
</feature>
<name>A0A6I1EIG7_9BURK</name>